<dbReference type="AlphaFoldDB" id="A0A411YJ23"/>
<keyword evidence="7 8" id="KW-0472">Membrane</keyword>
<evidence type="ECO:0000256" key="2">
    <source>
        <dbReference type="ARBA" id="ARBA00009773"/>
    </source>
</evidence>
<gene>
    <name evidence="9" type="ORF">ER308_18165</name>
</gene>
<accession>A0A411YJ23</accession>
<keyword evidence="3" id="KW-0813">Transport</keyword>
<evidence type="ECO:0000256" key="8">
    <source>
        <dbReference type="SAM" id="Phobius"/>
    </source>
</evidence>
<feature type="transmembrane region" description="Helical" evidence="8">
    <location>
        <begin position="51"/>
        <end position="68"/>
    </location>
</feature>
<evidence type="ECO:0000313" key="9">
    <source>
        <dbReference type="EMBL" id="QBI21305.1"/>
    </source>
</evidence>
<dbReference type="PANTHER" id="PTHR21716:SF53">
    <property type="entry name" value="PERMEASE PERM-RELATED"/>
    <property type="match status" value="1"/>
</dbReference>
<reference evidence="9 10" key="1">
    <citation type="submission" date="2019-01" db="EMBL/GenBank/DDBJ databases">
        <title>Egibacter rhizosphaerae EGI 80759T.</title>
        <authorList>
            <person name="Chen D.-D."/>
            <person name="Tian Y."/>
            <person name="Jiao J.-Y."/>
            <person name="Zhang X.-T."/>
            <person name="Zhang Y.-G."/>
            <person name="Zhang Y."/>
            <person name="Xiao M."/>
            <person name="Shu W.-S."/>
            <person name="Li W.-J."/>
        </authorList>
    </citation>
    <scope>NUCLEOTIDE SEQUENCE [LARGE SCALE GENOMIC DNA]</scope>
    <source>
        <strain evidence="9 10">EGI 80759</strain>
    </source>
</reference>
<dbReference type="GO" id="GO:0005886">
    <property type="term" value="C:plasma membrane"/>
    <property type="evidence" value="ECO:0007669"/>
    <property type="project" value="UniProtKB-SubCell"/>
</dbReference>
<dbReference type="Pfam" id="PF01594">
    <property type="entry name" value="AI-2E_transport"/>
    <property type="match status" value="1"/>
</dbReference>
<keyword evidence="5 8" id="KW-0812">Transmembrane</keyword>
<dbReference type="EMBL" id="CP036402">
    <property type="protein sequence ID" value="QBI21305.1"/>
    <property type="molecule type" value="Genomic_DNA"/>
</dbReference>
<evidence type="ECO:0000256" key="1">
    <source>
        <dbReference type="ARBA" id="ARBA00004651"/>
    </source>
</evidence>
<feature type="transmembrane region" description="Helical" evidence="8">
    <location>
        <begin position="272"/>
        <end position="296"/>
    </location>
</feature>
<feature type="transmembrane region" description="Helical" evidence="8">
    <location>
        <begin position="340"/>
        <end position="367"/>
    </location>
</feature>
<sequence length="394" mass="40859">MRSRTRRGTGAPIFVRTAGGLHGMAASDAPAARDEGGDSVAHRFWRAGRTAWAFLGLLAAVAVLGYLVSLIDLVVVPLVLALFPATLLSPLATWLKRRGVPSAVASLGTIVAGILLLAGIIGGLVPVVANQAPDLLEAAGEGIGDLQEALAERGVQIGGLDELLERAQEAAPEAGELAAEAMDAAMVAFETFAGVLLLFVVMFFYLKDGRRLSDGVLSLLPEHARPHARTLADRSWQTLGAYFRGQLLVALVDALVIGIGLLILGIPLAVPLAVLIFFGGLFPVVGAVVTGALAMLVALADQGLVVGLIVLGLVLVVQQLESNVLEPFILGRAIRLHPLMVLLSITAGALLLGILGAFLAVPVAAIVAEVVEYLRERAGTEASGRSAHLKGRAV</sequence>
<organism evidence="9 10">
    <name type="scientific">Egibacter rhizosphaerae</name>
    <dbReference type="NCBI Taxonomy" id="1670831"/>
    <lineage>
        <taxon>Bacteria</taxon>
        <taxon>Bacillati</taxon>
        <taxon>Actinomycetota</taxon>
        <taxon>Nitriliruptoria</taxon>
        <taxon>Egibacterales</taxon>
        <taxon>Egibacteraceae</taxon>
        <taxon>Egibacter</taxon>
    </lineage>
</organism>
<keyword evidence="4" id="KW-1003">Cell membrane</keyword>
<dbReference type="PANTHER" id="PTHR21716">
    <property type="entry name" value="TRANSMEMBRANE PROTEIN"/>
    <property type="match status" value="1"/>
</dbReference>
<dbReference type="KEGG" id="erz:ER308_18165"/>
<evidence type="ECO:0000313" key="10">
    <source>
        <dbReference type="Proteomes" id="UP000291469"/>
    </source>
</evidence>
<feature type="transmembrane region" description="Helical" evidence="8">
    <location>
        <begin position="107"/>
        <end position="129"/>
    </location>
</feature>
<feature type="transmembrane region" description="Helical" evidence="8">
    <location>
        <begin position="74"/>
        <end position="95"/>
    </location>
</feature>
<evidence type="ECO:0000256" key="3">
    <source>
        <dbReference type="ARBA" id="ARBA00022448"/>
    </source>
</evidence>
<evidence type="ECO:0000256" key="4">
    <source>
        <dbReference type="ARBA" id="ARBA00022475"/>
    </source>
</evidence>
<dbReference type="InterPro" id="IPR002549">
    <property type="entry name" value="AI-2E-like"/>
</dbReference>
<evidence type="ECO:0000256" key="7">
    <source>
        <dbReference type="ARBA" id="ARBA00023136"/>
    </source>
</evidence>
<dbReference type="GO" id="GO:0055085">
    <property type="term" value="P:transmembrane transport"/>
    <property type="evidence" value="ECO:0007669"/>
    <property type="project" value="TreeGrafter"/>
</dbReference>
<name>A0A411YJ23_9ACTN</name>
<dbReference type="Proteomes" id="UP000291469">
    <property type="component" value="Chromosome"/>
</dbReference>
<keyword evidence="10" id="KW-1185">Reference proteome</keyword>
<feature type="transmembrane region" description="Helical" evidence="8">
    <location>
        <begin position="303"/>
        <end position="320"/>
    </location>
</feature>
<evidence type="ECO:0000256" key="5">
    <source>
        <dbReference type="ARBA" id="ARBA00022692"/>
    </source>
</evidence>
<dbReference type="OrthoDB" id="9784366at2"/>
<proteinExistence type="inferred from homology"/>
<comment type="similarity">
    <text evidence="2">Belongs to the autoinducer-2 exporter (AI-2E) (TC 2.A.86) family.</text>
</comment>
<protein>
    <submittedName>
        <fullName evidence="9">AI-2E family transporter</fullName>
    </submittedName>
</protein>
<evidence type="ECO:0000256" key="6">
    <source>
        <dbReference type="ARBA" id="ARBA00022989"/>
    </source>
</evidence>
<keyword evidence="6 8" id="KW-1133">Transmembrane helix</keyword>
<comment type="subcellular location">
    <subcellularLocation>
        <location evidence="1">Cell membrane</location>
        <topology evidence="1">Multi-pass membrane protein</topology>
    </subcellularLocation>
</comment>
<feature type="transmembrane region" description="Helical" evidence="8">
    <location>
        <begin position="184"/>
        <end position="206"/>
    </location>
</feature>
<feature type="transmembrane region" description="Helical" evidence="8">
    <location>
        <begin position="247"/>
        <end position="266"/>
    </location>
</feature>